<protein>
    <submittedName>
        <fullName evidence="2">Uncharacterized protein LOC117238336</fullName>
    </submittedName>
</protein>
<dbReference type="RefSeq" id="XP_033359085.1">
    <property type="nucleotide sequence ID" value="XM_033503194.1"/>
</dbReference>
<organism evidence="1 2">
    <name type="scientific">Bombus vosnesenskii</name>
    <dbReference type="NCBI Taxonomy" id="207650"/>
    <lineage>
        <taxon>Eukaryota</taxon>
        <taxon>Metazoa</taxon>
        <taxon>Ecdysozoa</taxon>
        <taxon>Arthropoda</taxon>
        <taxon>Hexapoda</taxon>
        <taxon>Insecta</taxon>
        <taxon>Pterygota</taxon>
        <taxon>Neoptera</taxon>
        <taxon>Endopterygota</taxon>
        <taxon>Hymenoptera</taxon>
        <taxon>Apocrita</taxon>
        <taxon>Aculeata</taxon>
        <taxon>Apoidea</taxon>
        <taxon>Anthophila</taxon>
        <taxon>Apidae</taxon>
        <taxon>Bombus</taxon>
        <taxon>Pyrobombus</taxon>
    </lineage>
</organism>
<accession>A0A6J3L1A0</accession>
<reference evidence="2" key="1">
    <citation type="submission" date="2025-08" db="UniProtKB">
        <authorList>
            <consortium name="RefSeq"/>
        </authorList>
    </citation>
    <scope>IDENTIFICATION</scope>
    <source>
        <tissue evidence="2">Muscle</tissue>
    </source>
</reference>
<name>A0A6J3L1A0_9HYME</name>
<evidence type="ECO:0000313" key="1">
    <source>
        <dbReference type="Proteomes" id="UP000504631"/>
    </source>
</evidence>
<dbReference type="KEGG" id="bvk:117238336"/>
<proteinExistence type="predicted"/>
<evidence type="ECO:0000313" key="2">
    <source>
        <dbReference type="RefSeq" id="XP_033359085.1"/>
    </source>
</evidence>
<dbReference type="GeneID" id="117238336"/>
<gene>
    <name evidence="2" type="primary">LOC117238336</name>
</gene>
<dbReference type="AlphaFoldDB" id="A0A6J3L1A0"/>
<sequence>MFAESFLSEVPFQTSLPKRKWDSEEVLEAHLRHHASGRKGISPVVRYWCMFNVGCMLQSPMEFREIVVTLRWLPLQSYPTRPYVILMRMDSKSIWFREWRTGALQFYGADCYSLN</sequence>
<dbReference type="Proteomes" id="UP000504631">
    <property type="component" value="Unplaced"/>
</dbReference>
<keyword evidence="1" id="KW-1185">Reference proteome</keyword>